<evidence type="ECO:0000313" key="2">
    <source>
        <dbReference type="Proteomes" id="UP000182427"/>
    </source>
</evidence>
<dbReference type="EMBL" id="LT629690">
    <property type="protein sequence ID" value="SDF01762.1"/>
    <property type="molecule type" value="Genomic_DNA"/>
</dbReference>
<evidence type="ECO:0000313" key="1">
    <source>
        <dbReference type="EMBL" id="SDF01762.1"/>
    </source>
</evidence>
<gene>
    <name evidence="1" type="ORF">SAMN05444167_1142</name>
</gene>
<keyword evidence="2" id="KW-1185">Reference proteome</keyword>
<proteinExistence type="predicted"/>
<reference evidence="1 2" key="1">
    <citation type="submission" date="2016-10" db="EMBL/GenBank/DDBJ databases">
        <authorList>
            <person name="de Groot N.N."/>
        </authorList>
    </citation>
    <scope>NUCLEOTIDE SEQUENCE [LARGE SCALE GENOMIC DNA]</scope>
    <source>
        <strain evidence="1 2">GAS232</strain>
    </source>
</reference>
<name>A0A1G7HMU7_9BACT</name>
<dbReference type="Proteomes" id="UP000182427">
    <property type="component" value="Chromosome I"/>
</dbReference>
<organism evidence="1 2">
    <name type="scientific">Terriglobus roseus</name>
    <dbReference type="NCBI Taxonomy" id="392734"/>
    <lineage>
        <taxon>Bacteria</taxon>
        <taxon>Pseudomonadati</taxon>
        <taxon>Acidobacteriota</taxon>
        <taxon>Terriglobia</taxon>
        <taxon>Terriglobales</taxon>
        <taxon>Acidobacteriaceae</taxon>
        <taxon>Terriglobus</taxon>
    </lineage>
</organism>
<protein>
    <submittedName>
        <fullName evidence="1">Uncharacterized protein</fullName>
    </submittedName>
</protein>
<dbReference type="AlphaFoldDB" id="A0A1G7HMU7"/>
<accession>A0A1G7HMU7</accession>
<dbReference type="RefSeq" id="WP_156785030.1">
    <property type="nucleotide sequence ID" value="NZ_LT629690.1"/>
</dbReference>
<sequence length="307" mass="33768">MNMNRRNFLWSSLSTAFLAGMNSPQASRSRMSPVNDSSPEVYSFVKPSDPGFERLVNASFPGILELPEWQTHRRKLVLVRNGTSFDIYAHSVTWSTNHDLAQKKIYRRTYMSRPALNDKALGSGCRPLLKPGESGIVTPLVFCSSGRYMDNGFKLALEKIGDRHSDGQAFLAATAEDEVNWSTDGAVFDNIAIAPPNSRGLLHLLARFDGEREAAQEALLAIQNETDPFHAITASRGSSKSFQHASRSTSATFQRAKREMSVMVKVGLEQLGSEALQLKLSNLLSRPKLYPQSSAGLFSADGISVVI</sequence>